<evidence type="ECO:0000256" key="8">
    <source>
        <dbReference type="ARBA" id="ARBA00023004"/>
    </source>
</evidence>
<dbReference type="PANTHER" id="PTHR47950">
    <property type="entry name" value="CYTOCHROME P450, FAMILY 76, SUBFAMILY C, POLYPEPTIDE 5-RELATED"/>
    <property type="match status" value="1"/>
</dbReference>
<dbReference type="AlphaFoldDB" id="A0AAV6X0Z2"/>
<accession>A0AAV6X0Z2</accession>
<evidence type="ECO:0000256" key="7">
    <source>
        <dbReference type="ARBA" id="ARBA00023002"/>
    </source>
</evidence>
<keyword evidence="4" id="KW-0812">Transmembrane</keyword>
<dbReference type="PRINTS" id="PR00463">
    <property type="entry name" value="EP450I"/>
</dbReference>
<evidence type="ECO:0000256" key="4">
    <source>
        <dbReference type="ARBA" id="ARBA00022692"/>
    </source>
</evidence>
<keyword evidence="13" id="KW-1185">Reference proteome</keyword>
<protein>
    <recommendedName>
        <fullName evidence="14">Cytochrome P450</fullName>
    </recommendedName>
</protein>
<dbReference type="SUPFAM" id="SSF48264">
    <property type="entry name" value="Cytochrome P450"/>
    <property type="match status" value="1"/>
</dbReference>
<evidence type="ECO:0008006" key="14">
    <source>
        <dbReference type="Google" id="ProtNLM"/>
    </source>
</evidence>
<dbReference type="GO" id="GO:0016020">
    <property type="term" value="C:membrane"/>
    <property type="evidence" value="ECO:0007669"/>
    <property type="project" value="UniProtKB-SubCell"/>
</dbReference>
<keyword evidence="3 11" id="KW-0349">Heme</keyword>
<evidence type="ECO:0000256" key="1">
    <source>
        <dbReference type="ARBA" id="ARBA00004167"/>
    </source>
</evidence>
<sequence length="118" mass="13661">MDALGALNLADFFPILKMVDPQEIKHRSEFCFAKLFAIFDDFRGQDFELIPFSSGRRLCPGMPLANRMLHLMKATLIHNFNWKFESRTRLQELDINEKFGLALSRVVPLKAVPSKYEV</sequence>
<dbReference type="InterPro" id="IPR036396">
    <property type="entry name" value="Cyt_P450_sf"/>
</dbReference>
<evidence type="ECO:0000313" key="12">
    <source>
        <dbReference type="EMBL" id="KAG8374975.1"/>
    </source>
</evidence>
<dbReference type="Proteomes" id="UP000826271">
    <property type="component" value="Unassembled WGS sequence"/>
</dbReference>
<reference evidence="12" key="1">
    <citation type="submission" date="2019-10" db="EMBL/GenBank/DDBJ databases">
        <authorList>
            <person name="Zhang R."/>
            <person name="Pan Y."/>
            <person name="Wang J."/>
            <person name="Ma R."/>
            <person name="Yu S."/>
        </authorList>
    </citation>
    <scope>NUCLEOTIDE SEQUENCE</scope>
    <source>
        <strain evidence="12">LA-IB0</strain>
        <tissue evidence="12">Leaf</tissue>
    </source>
</reference>
<evidence type="ECO:0000256" key="5">
    <source>
        <dbReference type="ARBA" id="ARBA00022723"/>
    </source>
</evidence>
<dbReference type="InterPro" id="IPR017972">
    <property type="entry name" value="Cyt_P450_CS"/>
</dbReference>
<dbReference type="GO" id="GO:0020037">
    <property type="term" value="F:heme binding"/>
    <property type="evidence" value="ECO:0007669"/>
    <property type="project" value="InterPro"/>
</dbReference>
<evidence type="ECO:0000313" key="13">
    <source>
        <dbReference type="Proteomes" id="UP000826271"/>
    </source>
</evidence>
<keyword evidence="9 11" id="KW-0503">Monooxygenase</keyword>
<evidence type="ECO:0000256" key="3">
    <source>
        <dbReference type="ARBA" id="ARBA00022617"/>
    </source>
</evidence>
<dbReference type="Gene3D" id="1.10.630.10">
    <property type="entry name" value="Cytochrome P450"/>
    <property type="match status" value="1"/>
</dbReference>
<dbReference type="InterPro" id="IPR001128">
    <property type="entry name" value="Cyt_P450"/>
</dbReference>
<evidence type="ECO:0000256" key="6">
    <source>
        <dbReference type="ARBA" id="ARBA00022989"/>
    </source>
</evidence>
<dbReference type="PANTHER" id="PTHR47950:SF4">
    <property type="entry name" value="GERANIOL 8-HYDROXYLASE-LIKE"/>
    <property type="match status" value="1"/>
</dbReference>
<dbReference type="InterPro" id="IPR002401">
    <property type="entry name" value="Cyt_P450_E_grp-I"/>
</dbReference>
<name>A0AAV6X0Z2_9LAMI</name>
<dbReference type="GO" id="GO:0004497">
    <property type="term" value="F:monooxygenase activity"/>
    <property type="evidence" value="ECO:0007669"/>
    <property type="project" value="UniProtKB-KW"/>
</dbReference>
<dbReference type="EMBL" id="WHWC01000010">
    <property type="protein sequence ID" value="KAG8374975.1"/>
    <property type="molecule type" value="Genomic_DNA"/>
</dbReference>
<organism evidence="12 13">
    <name type="scientific">Buddleja alternifolia</name>
    <dbReference type="NCBI Taxonomy" id="168488"/>
    <lineage>
        <taxon>Eukaryota</taxon>
        <taxon>Viridiplantae</taxon>
        <taxon>Streptophyta</taxon>
        <taxon>Embryophyta</taxon>
        <taxon>Tracheophyta</taxon>
        <taxon>Spermatophyta</taxon>
        <taxon>Magnoliopsida</taxon>
        <taxon>eudicotyledons</taxon>
        <taxon>Gunneridae</taxon>
        <taxon>Pentapetalae</taxon>
        <taxon>asterids</taxon>
        <taxon>lamiids</taxon>
        <taxon>Lamiales</taxon>
        <taxon>Scrophulariaceae</taxon>
        <taxon>Buddlejeae</taxon>
        <taxon>Buddleja</taxon>
    </lineage>
</organism>
<comment type="subcellular location">
    <subcellularLocation>
        <location evidence="1">Membrane</location>
        <topology evidence="1">Single-pass membrane protein</topology>
    </subcellularLocation>
</comment>
<dbReference type="GO" id="GO:0005506">
    <property type="term" value="F:iron ion binding"/>
    <property type="evidence" value="ECO:0007669"/>
    <property type="project" value="InterPro"/>
</dbReference>
<keyword evidence="7 11" id="KW-0560">Oxidoreductase</keyword>
<dbReference type="GO" id="GO:0016705">
    <property type="term" value="F:oxidoreductase activity, acting on paired donors, with incorporation or reduction of molecular oxygen"/>
    <property type="evidence" value="ECO:0007669"/>
    <property type="project" value="InterPro"/>
</dbReference>
<evidence type="ECO:0000256" key="10">
    <source>
        <dbReference type="ARBA" id="ARBA00023136"/>
    </source>
</evidence>
<gene>
    <name evidence="12" type="ORF">BUALT_Bualt10G0051500</name>
</gene>
<keyword evidence="6" id="KW-1133">Transmembrane helix</keyword>
<evidence type="ECO:0000256" key="2">
    <source>
        <dbReference type="ARBA" id="ARBA00010617"/>
    </source>
</evidence>
<keyword evidence="10" id="KW-0472">Membrane</keyword>
<evidence type="ECO:0000256" key="11">
    <source>
        <dbReference type="RuleBase" id="RU000461"/>
    </source>
</evidence>
<evidence type="ECO:0000256" key="9">
    <source>
        <dbReference type="ARBA" id="ARBA00023033"/>
    </source>
</evidence>
<keyword evidence="5 11" id="KW-0479">Metal-binding</keyword>
<dbReference type="Pfam" id="PF00067">
    <property type="entry name" value="p450"/>
    <property type="match status" value="1"/>
</dbReference>
<dbReference type="PROSITE" id="PS00086">
    <property type="entry name" value="CYTOCHROME_P450"/>
    <property type="match status" value="1"/>
</dbReference>
<comment type="caution">
    <text evidence="12">The sequence shown here is derived from an EMBL/GenBank/DDBJ whole genome shotgun (WGS) entry which is preliminary data.</text>
</comment>
<proteinExistence type="inferred from homology"/>
<keyword evidence="8 11" id="KW-0408">Iron</keyword>
<comment type="similarity">
    <text evidence="2 11">Belongs to the cytochrome P450 family.</text>
</comment>